<sequence length="263" mass="28642">MKKHQWGMALVRAFVCFGMIAGLVGCMGDDDDNDSPATPGLPSSDGGSGKNLQISDSLKNGTSVATSIGGGEFTSEGYHITADGGYIIYDTQIKGNFRIEFDTKGLTAGEWYHDPDDQATLLFMQDAPLGTDWTQWQVIDHCLFQMIKMAYYPGGESSVDGMKVKGGCGGVSGFELWSWMEHGDNGVFVGPAYLDWDSTKTYHWVITVKNGHTEGYRDGQLLFSGDGFWPGDSMRFMFGGTGMFVGGVSPDNAIYSNIKIYQE</sequence>
<evidence type="ECO:0000256" key="1">
    <source>
        <dbReference type="SAM" id="MobiDB-lite"/>
    </source>
</evidence>
<keyword evidence="2" id="KW-0732">Signal</keyword>
<evidence type="ECO:0000313" key="4">
    <source>
        <dbReference type="Proteomes" id="UP000030700"/>
    </source>
</evidence>
<feature type="signal peptide" evidence="2">
    <location>
        <begin position="1"/>
        <end position="21"/>
    </location>
</feature>
<evidence type="ECO:0000313" key="3">
    <source>
        <dbReference type="EMBL" id="GAK54473.1"/>
    </source>
</evidence>
<gene>
    <name evidence="3" type="ORF">U14_05758</name>
</gene>
<dbReference type="PROSITE" id="PS51257">
    <property type="entry name" value="PROKAR_LIPOPROTEIN"/>
    <property type="match status" value="1"/>
</dbReference>
<feature type="region of interest" description="Disordered" evidence="1">
    <location>
        <begin position="31"/>
        <end position="56"/>
    </location>
</feature>
<feature type="chain" id="PRO_5001755386" evidence="2">
    <location>
        <begin position="22"/>
        <end position="263"/>
    </location>
</feature>
<proteinExistence type="predicted"/>
<dbReference type="Proteomes" id="UP000030700">
    <property type="component" value="Unassembled WGS sequence"/>
</dbReference>
<dbReference type="HOGENOM" id="CLU_1056288_0_0_0"/>
<evidence type="ECO:0000256" key="2">
    <source>
        <dbReference type="SAM" id="SignalP"/>
    </source>
</evidence>
<dbReference type="AlphaFoldDB" id="A0A081BSU2"/>
<reference evidence="3" key="1">
    <citation type="journal article" date="2015" name="PeerJ">
        <title>First genomic representation of candidate bacterial phylum KSB3 points to enhanced environmental sensing as a trigger of wastewater bulking.</title>
        <authorList>
            <person name="Sekiguchi Y."/>
            <person name="Ohashi A."/>
            <person name="Parks D.H."/>
            <person name="Yamauchi T."/>
            <person name="Tyson G.W."/>
            <person name="Hugenholtz P."/>
        </authorList>
    </citation>
    <scope>NUCLEOTIDE SEQUENCE [LARGE SCALE GENOMIC DNA]</scope>
</reference>
<protein>
    <submittedName>
        <fullName evidence="3">Uncharacterized protein</fullName>
    </submittedName>
</protein>
<name>A0A081BSU2_9BACT</name>
<dbReference type="EMBL" id="DF820461">
    <property type="protein sequence ID" value="GAK54473.1"/>
    <property type="molecule type" value="Genomic_DNA"/>
</dbReference>
<dbReference type="STRING" id="1499966.U14_05758"/>
<keyword evidence="4" id="KW-1185">Reference proteome</keyword>
<organism evidence="3">
    <name type="scientific">Candidatus Moduliflexus flocculans</name>
    <dbReference type="NCBI Taxonomy" id="1499966"/>
    <lineage>
        <taxon>Bacteria</taxon>
        <taxon>Candidatus Moduliflexota</taxon>
        <taxon>Candidatus Moduliflexia</taxon>
        <taxon>Candidatus Moduliflexales</taxon>
        <taxon>Candidatus Moduliflexaceae</taxon>
    </lineage>
</organism>
<accession>A0A081BSU2</accession>